<dbReference type="AlphaFoldDB" id="X1HMC3"/>
<accession>X1HMC3</accession>
<organism evidence="1">
    <name type="scientific">marine sediment metagenome</name>
    <dbReference type="NCBI Taxonomy" id="412755"/>
    <lineage>
        <taxon>unclassified sequences</taxon>
        <taxon>metagenomes</taxon>
        <taxon>ecological metagenomes</taxon>
    </lineage>
</organism>
<name>X1HMC3_9ZZZZ</name>
<reference evidence="1" key="1">
    <citation type="journal article" date="2014" name="Front. Microbiol.">
        <title>High frequency of phylogenetically diverse reductive dehalogenase-homologous genes in deep subseafloor sedimentary metagenomes.</title>
        <authorList>
            <person name="Kawai M."/>
            <person name="Futagami T."/>
            <person name="Toyoda A."/>
            <person name="Takaki Y."/>
            <person name="Nishi S."/>
            <person name="Hori S."/>
            <person name="Arai W."/>
            <person name="Tsubouchi T."/>
            <person name="Morono Y."/>
            <person name="Uchiyama I."/>
            <person name="Ito T."/>
            <person name="Fujiyama A."/>
            <person name="Inagaki F."/>
            <person name="Takami H."/>
        </authorList>
    </citation>
    <scope>NUCLEOTIDE SEQUENCE</scope>
    <source>
        <strain evidence="1">Expedition CK06-06</strain>
    </source>
</reference>
<evidence type="ECO:0000313" key="1">
    <source>
        <dbReference type="EMBL" id="GAH70632.1"/>
    </source>
</evidence>
<dbReference type="EMBL" id="BARU01028439">
    <property type="protein sequence ID" value="GAH70632.1"/>
    <property type="molecule type" value="Genomic_DNA"/>
</dbReference>
<comment type="caution">
    <text evidence="1">The sequence shown here is derived from an EMBL/GenBank/DDBJ whole genome shotgun (WGS) entry which is preliminary data.</text>
</comment>
<sequence length="41" mass="4695">NFLEDPVGYSRDISFDLLNELIFSLAEGLVAYIEDKWGDET</sequence>
<proteinExistence type="predicted"/>
<protein>
    <submittedName>
        <fullName evidence="1">Uncharacterized protein</fullName>
    </submittedName>
</protein>
<gene>
    <name evidence="1" type="ORF">S03H2_45389</name>
</gene>
<feature type="non-terminal residue" evidence="1">
    <location>
        <position position="1"/>
    </location>
</feature>